<protein>
    <submittedName>
        <fullName evidence="2">Toxic protein SymE</fullName>
    </submittedName>
</protein>
<gene>
    <name evidence="2" type="ORF">SAMN04488502_1093</name>
</gene>
<name>A0A1G9X7B5_9FIRM</name>
<proteinExistence type="predicted"/>
<dbReference type="GO" id="GO:0005737">
    <property type="term" value="C:cytoplasm"/>
    <property type="evidence" value="ECO:0007669"/>
    <property type="project" value="InterPro"/>
</dbReference>
<dbReference type="RefSeq" id="WP_092074372.1">
    <property type="nucleotide sequence ID" value="NZ_FNHB01000009.1"/>
</dbReference>
<dbReference type="Proteomes" id="UP000214880">
    <property type="component" value="Unassembled WGS sequence"/>
</dbReference>
<evidence type="ECO:0000313" key="2">
    <source>
        <dbReference type="EMBL" id="SDM92376.1"/>
    </source>
</evidence>
<dbReference type="GO" id="GO:0003723">
    <property type="term" value="F:RNA binding"/>
    <property type="evidence" value="ECO:0007669"/>
    <property type="project" value="InterPro"/>
</dbReference>
<evidence type="ECO:0000259" key="1">
    <source>
        <dbReference type="Pfam" id="PF08845"/>
    </source>
</evidence>
<dbReference type="EMBL" id="FNHB01000009">
    <property type="protein sequence ID" value="SDM92376.1"/>
    <property type="molecule type" value="Genomic_DNA"/>
</dbReference>
<dbReference type="InterPro" id="IPR014944">
    <property type="entry name" value="Toxin_SymE-like"/>
</dbReference>
<organism evidence="2 3">
    <name type="scientific">Dendrosporobacter quercicolus</name>
    <dbReference type="NCBI Taxonomy" id="146817"/>
    <lineage>
        <taxon>Bacteria</taxon>
        <taxon>Bacillati</taxon>
        <taxon>Bacillota</taxon>
        <taxon>Negativicutes</taxon>
        <taxon>Selenomonadales</taxon>
        <taxon>Sporomusaceae</taxon>
        <taxon>Dendrosporobacter</taxon>
    </lineage>
</organism>
<dbReference type="GO" id="GO:0016788">
    <property type="term" value="F:hydrolase activity, acting on ester bonds"/>
    <property type="evidence" value="ECO:0007669"/>
    <property type="project" value="InterPro"/>
</dbReference>
<keyword evidence="3" id="KW-1185">Reference proteome</keyword>
<reference evidence="2 3" key="1">
    <citation type="submission" date="2016-10" db="EMBL/GenBank/DDBJ databases">
        <authorList>
            <person name="de Groot N.N."/>
        </authorList>
    </citation>
    <scope>NUCLEOTIDE SEQUENCE [LARGE SCALE GENOMIC DNA]</scope>
    <source>
        <strain evidence="2 3">DSM 1736</strain>
    </source>
</reference>
<accession>A0A1G9X7B5</accession>
<dbReference type="GO" id="GO:0016070">
    <property type="term" value="P:RNA metabolic process"/>
    <property type="evidence" value="ECO:0007669"/>
    <property type="project" value="InterPro"/>
</dbReference>
<sequence length="71" mass="7951">MTIMGKSTRILTIYYTYQNGATRPLIRLQGKWLQELGFLPGAKIEVKENEGSLFIKTCPLPSPCPPGNGRR</sequence>
<dbReference type="Pfam" id="PF08845">
    <property type="entry name" value="SymE_toxin"/>
    <property type="match status" value="1"/>
</dbReference>
<evidence type="ECO:0000313" key="3">
    <source>
        <dbReference type="Proteomes" id="UP000214880"/>
    </source>
</evidence>
<dbReference type="OrthoDB" id="9803936at2"/>
<dbReference type="AlphaFoldDB" id="A0A1G9X7B5"/>
<feature type="domain" description="Toxin SymE-like" evidence="1">
    <location>
        <begin position="9"/>
        <end position="56"/>
    </location>
</feature>